<reference evidence="1 2" key="1">
    <citation type="journal article" date="2019" name="Genome Biol. Evol.">
        <title>Day and night: Metabolic profiles and evolutionary relationships of six axenic non-marine cyanobacteria.</title>
        <authorList>
            <person name="Will S.E."/>
            <person name="Henke P."/>
            <person name="Boedeker C."/>
            <person name="Huang S."/>
            <person name="Brinkmann H."/>
            <person name="Rohde M."/>
            <person name="Jarek M."/>
            <person name="Friedl T."/>
            <person name="Seufert S."/>
            <person name="Schumacher M."/>
            <person name="Overmann J."/>
            <person name="Neumann-Schaal M."/>
            <person name="Petersen J."/>
        </authorList>
    </citation>
    <scope>NUCLEOTIDE SEQUENCE [LARGE SCALE GENOMIC DNA]</scope>
    <source>
        <strain evidence="1 2">PCC 6912</strain>
    </source>
</reference>
<protein>
    <submittedName>
        <fullName evidence="1">Uncharacterized protein</fullName>
    </submittedName>
</protein>
<dbReference type="AlphaFoldDB" id="A0A3S1FT48"/>
<dbReference type="RefSeq" id="WP_016879677.1">
    <property type="nucleotide sequence ID" value="NZ_AJLN01000108.1"/>
</dbReference>
<proteinExistence type="predicted"/>
<accession>A0A3S1FT48</accession>
<sequence>MAALGYVSDLRASLLSMFYVENNCQWYKSLFSDVRNVEAFKYLHVGCVSDIKRKTLSAIA</sequence>
<name>A0A3S1FT48_CHLFR</name>
<evidence type="ECO:0000313" key="1">
    <source>
        <dbReference type="EMBL" id="RUR85081.1"/>
    </source>
</evidence>
<gene>
    <name evidence="1" type="ORF">PCC6912_11970</name>
</gene>
<organism evidence="1 2">
    <name type="scientific">Chlorogloeopsis fritschii PCC 6912</name>
    <dbReference type="NCBI Taxonomy" id="211165"/>
    <lineage>
        <taxon>Bacteria</taxon>
        <taxon>Bacillati</taxon>
        <taxon>Cyanobacteriota</taxon>
        <taxon>Cyanophyceae</taxon>
        <taxon>Nostocales</taxon>
        <taxon>Chlorogloeopsidaceae</taxon>
        <taxon>Chlorogloeopsis</taxon>
    </lineage>
</organism>
<comment type="caution">
    <text evidence="1">The sequence shown here is derived from an EMBL/GenBank/DDBJ whole genome shotgun (WGS) entry which is preliminary data.</text>
</comment>
<dbReference type="EMBL" id="RSCJ01000003">
    <property type="protein sequence ID" value="RUR85081.1"/>
    <property type="molecule type" value="Genomic_DNA"/>
</dbReference>
<keyword evidence="2" id="KW-1185">Reference proteome</keyword>
<evidence type="ECO:0000313" key="2">
    <source>
        <dbReference type="Proteomes" id="UP000268857"/>
    </source>
</evidence>
<dbReference type="Proteomes" id="UP000268857">
    <property type="component" value="Unassembled WGS sequence"/>
</dbReference>